<feature type="binding site" evidence="9">
    <location>
        <position position="112"/>
    </location>
    <ligand>
        <name>Zn(2+)</name>
        <dbReference type="ChEBI" id="CHEBI:29105"/>
        <note>catalytic</note>
    </ligand>
</feature>
<dbReference type="InterPro" id="IPR016192">
    <property type="entry name" value="APOBEC/CMP_deaminase_Zn-bd"/>
</dbReference>
<sequence length="310" mass="33294">MAQNPVKPTAEIYVIESDEAERMRREMNLTAVSDLLPALVPTAQRMARPQISRYHVGAVALGSSGRIYLGVNVEFPGVPLHHSIHAEQFVVTNAALHGERSIQFIAVSDFPCGHCRQFLQEIRSASQIQIQVTGQGEYRPLSYFLPNPFGPSDLLKEDVPLLLESHCNYLIEEGEKEEEICKGLGEMEERLRAAALMAAREAHAPYSGCPSGFALADGKGRVYAGAYMESAAYNPSLGPVQAAIVAYMVAGGSRGGGGEGGVGEGLVAAVLAEKEHAAVSQETTARVLLAAVAPKARFSVYRVRSSTSPW</sequence>
<dbReference type="PIRSF" id="PIRSF006334">
    <property type="entry name" value="Cdd_plus_pseudo"/>
    <property type="match status" value="1"/>
</dbReference>
<comment type="subunit">
    <text evidence="2">Homodimer.</text>
</comment>
<dbReference type="OrthoDB" id="414540at2759"/>
<dbReference type="PANTHER" id="PTHR11644">
    <property type="entry name" value="CYTIDINE DEAMINASE"/>
    <property type="match status" value="1"/>
</dbReference>
<dbReference type="PANTHER" id="PTHR11644:SF2">
    <property type="entry name" value="CYTIDINE DEAMINASE"/>
    <property type="match status" value="1"/>
</dbReference>
<evidence type="ECO:0000256" key="5">
    <source>
        <dbReference type="ARBA" id="ARBA00022801"/>
    </source>
</evidence>
<dbReference type="Proteomes" id="UP000236161">
    <property type="component" value="Unassembled WGS sequence"/>
</dbReference>
<feature type="active site" description="Proton donor" evidence="7">
    <location>
        <position position="87"/>
    </location>
</feature>
<organism evidence="11 12">
    <name type="scientific">Apostasia shenzhenica</name>
    <dbReference type="NCBI Taxonomy" id="1088818"/>
    <lineage>
        <taxon>Eukaryota</taxon>
        <taxon>Viridiplantae</taxon>
        <taxon>Streptophyta</taxon>
        <taxon>Embryophyta</taxon>
        <taxon>Tracheophyta</taxon>
        <taxon>Spermatophyta</taxon>
        <taxon>Magnoliopsida</taxon>
        <taxon>Liliopsida</taxon>
        <taxon>Asparagales</taxon>
        <taxon>Orchidaceae</taxon>
        <taxon>Apostasioideae</taxon>
        <taxon>Apostasia</taxon>
    </lineage>
</organism>
<evidence type="ECO:0000256" key="4">
    <source>
        <dbReference type="ARBA" id="ARBA00022723"/>
    </source>
</evidence>
<evidence type="ECO:0000313" key="12">
    <source>
        <dbReference type="Proteomes" id="UP000236161"/>
    </source>
</evidence>
<feature type="binding site" evidence="8">
    <location>
        <begin position="72"/>
        <end position="74"/>
    </location>
    <ligand>
        <name>substrate</name>
    </ligand>
</feature>
<dbReference type="PROSITE" id="PS00903">
    <property type="entry name" value="CYT_DCMP_DEAMINASES_1"/>
    <property type="match status" value="1"/>
</dbReference>
<dbReference type="NCBIfam" id="TIGR01355">
    <property type="entry name" value="cyt_deam_dimer"/>
    <property type="match status" value="1"/>
</dbReference>
<comment type="similarity">
    <text evidence="1">Belongs to the cytidine and deoxycytidylate deaminase family.</text>
</comment>
<dbReference type="GO" id="GO:0046135">
    <property type="term" value="P:pyrimidine nucleoside catabolic process"/>
    <property type="evidence" value="ECO:0007669"/>
    <property type="project" value="UniProtKB-ARBA"/>
</dbReference>
<dbReference type="GO" id="GO:0008270">
    <property type="term" value="F:zinc ion binding"/>
    <property type="evidence" value="ECO:0007669"/>
    <property type="project" value="InterPro"/>
</dbReference>
<dbReference type="AlphaFoldDB" id="A0A2I0AK21"/>
<accession>A0A2I0AK21</accession>
<dbReference type="FunFam" id="3.40.140.10:FF:000006">
    <property type="entry name" value="Cytidine deaminase"/>
    <property type="match status" value="1"/>
</dbReference>
<protein>
    <recommendedName>
        <fullName evidence="3">cytidine deaminase</fullName>
        <ecNumber evidence="3">3.5.4.5</ecNumber>
    </recommendedName>
</protein>
<feature type="binding site" evidence="9">
    <location>
        <position position="85"/>
    </location>
    <ligand>
        <name>Zn(2+)</name>
        <dbReference type="ChEBI" id="CHEBI:29105"/>
        <note>catalytic</note>
    </ligand>
</feature>
<dbReference type="FunFam" id="3.40.140.10:FF:000041">
    <property type="entry name" value="Cytidine deaminase"/>
    <property type="match status" value="1"/>
</dbReference>
<dbReference type="GO" id="GO:0004126">
    <property type="term" value="F:cytidine deaminase activity"/>
    <property type="evidence" value="ECO:0007669"/>
    <property type="project" value="UniProtKB-EC"/>
</dbReference>
<dbReference type="InterPro" id="IPR050202">
    <property type="entry name" value="Cyt/Deoxycyt_deaminase"/>
</dbReference>
<dbReference type="InterPro" id="IPR002125">
    <property type="entry name" value="CMP_dCMP_dom"/>
</dbReference>
<dbReference type="STRING" id="1088818.A0A2I0AK21"/>
<comment type="cofactor">
    <cofactor evidence="9">
        <name>Zn(2+)</name>
        <dbReference type="ChEBI" id="CHEBI:29105"/>
    </cofactor>
    <text evidence="9">Binds 1 zinc ion.</text>
</comment>
<feature type="domain" description="CMP/dCMP-type deaminase" evidence="10">
    <location>
        <begin position="31"/>
        <end position="152"/>
    </location>
</feature>
<dbReference type="SUPFAM" id="SSF53927">
    <property type="entry name" value="Cytidine deaminase-like"/>
    <property type="match status" value="2"/>
</dbReference>
<evidence type="ECO:0000259" key="10">
    <source>
        <dbReference type="PROSITE" id="PS51747"/>
    </source>
</evidence>
<keyword evidence="5 11" id="KW-0378">Hydrolase</keyword>
<dbReference type="InterPro" id="IPR016193">
    <property type="entry name" value="Cytidine_deaminase-like"/>
</dbReference>
<evidence type="ECO:0000256" key="2">
    <source>
        <dbReference type="ARBA" id="ARBA00011738"/>
    </source>
</evidence>
<dbReference type="CDD" id="cd01283">
    <property type="entry name" value="cytidine_deaminase"/>
    <property type="match status" value="1"/>
</dbReference>
<evidence type="ECO:0000256" key="3">
    <source>
        <dbReference type="ARBA" id="ARBA00012783"/>
    </source>
</evidence>
<proteinExistence type="inferred from homology"/>
<evidence type="ECO:0000256" key="7">
    <source>
        <dbReference type="PIRSR" id="PIRSR006334-1"/>
    </source>
</evidence>
<dbReference type="GO" id="GO:0042803">
    <property type="term" value="F:protein homodimerization activity"/>
    <property type="evidence" value="ECO:0007669"/>
    <property type="project" value="UniProtKB-ARBA"/>
</dbReference>
<feature type="domain" description="CMP/dCMP-type deaminase" evidence="10">
    <location>
        <begin position="186"/>
        <end position="310"/>
    </location>
</feature>
<name>A0A2I0AK21_9ASPA</name>
<dbReference type="EC" id="3.5.4.5" evidence="3"/>
<keyword evidence="12" id="KW-1185">Reference proteome</keyword>
<evidence type="ECO:0000256" key="8">
    <source>
        <dbReference type="PIRSR" id="PIRSR006334-2"/>
    </source>
</evidence>
<reference evidence="11 12" key="1">
    <citation type="journal article" date="2017" name="Nature">
        <title>The Apostasia genome and the evolution of orchids.</title>
        <authorList>
            <person name="Zhang G.Q."/>
            <person name="Liu K.W."/>
            <person name="Li Z."/>
            <person name="Lohaus R."/>
            <person name="Hsiao Y.Y."/>
            <person name="Niu S.C."/>
            <person name="Wang J.Y."/>
            <person name="Lin Y.C."/>
            <person name="Xu Q."/>
            <person name="Chen L.J."/>
            <person name="Yoshida K."/>
            <person name="Fujiwara S."/>
            <person name="Wang Z.W."/>
            <person name="Zhang Y.Q."/>
            <person name="Mitsuda N."/>
            <person name="Wang M."/>
            <person name="Liu G.H."/>
            <person name="Pecoraro L."/>
            <person name="Huang H.X."/>
            <person name="Xiao X.J."/>
            <person name="Lin M."/>
            <person name="Wu X.Y."/>
            <person name="Wu W.L."/>
            <person name="Chen Y.Y."/>
            <person name="Chang S.B."/>
            <person name="Sakamoto S."/>
            <person name="Ohme-Takagi M."/>
            <person name="Yagi M."/>
            <person name="Zeng S.J."/>
            <person name="Shen C.Y."/>
            <person name="Yeh C.M."/>
            <person name="Luo Y.B."/>
            <person name="Tsai W.C."/>
            <person name="Van de Peer Y."/>
            <person name="Liu Z.J."/>
        </authorList>
    </citation>
    <scope>NUCLEOTIDE SEQUENCE [LARGE SCALE GENOMIC DNA]</scope>
    <source>
        <strain evidence="12">cv. Shenzhen</strain>
        <tissue evidence="11">Stem</tissue>
    </source>
</reference>
<dbReference type="Gene3D" id="3.40.140.10">
    <property type="entry name" value="Cytidine Deaminase, domain 2"/>
    <property type="match status" value="2"/>
</dbReference>
<evidence type="ECO:0000256" key="6">
    <source>
        <dbReference type="ARBA" id="ARBA00022833"/>
    </source>
</evidence>
<dbReference type="EMBL" id="KZ451976">
    <property type="protein sequence ID" value="PKA55887.1"/>
    <property type="molecule type" value="Genomic_DNA"/>
</dbReference>
<dbReference type="Pfam" id="PF00383">
    <property type="entry name" value="dCMP_cyt_deam_1"/>
    <property type="match status" value="1"/>
</dbReference>
<feature type="binding site" evidence="9">
    <location>
        <position position="115"/>
    </location>
    <ligand>
        <name>Zn(2+)</name>
        <dbReference type="ChEBI" id="CHEBI:29105"/>
        <note>catalytic</note>
    </ligand>
</feature>
<evidence type="ECO:0000313" key="11">
    <source>
        <dbReference type="EMBL" id="PKA55887.1"/>
    </source>
</evidence>
<dbReference type="NCBIfam" id="NF006537">
    <property type="entry name" value="PRK09027.1"/>
    <property type="match status" value="1"/>
</dbReference>
<dbReference type="GO" id="GO:0005829">
    <property type="term" value="C:cytosol"/>
    <property type="evidence" value="ECO:0007669"/>
    <property type="project" value="TreeGrafter"/>
</dbReference>
<keyword evidence="6 9" id="KW-0862">Zinc</keyword>
<gene>
    <name evidence="11" type="ORF">AXF42_Ash014559</name>
</gene>
<dbReference type="InterPro" id="IPR013171">
    <property type="entry name" value="Cyd/dCyd_deaminase_Zn-bd"/>
</dbReference>
<dbReference type="Pfam" id="PF08211">
    <property type="entry name" value="dCMP_cyt_deam_2"/>
    <property type="match status" value="1"/>
</dbReference>
<dbReference type="InterPro" id="IPR006263">
    <property type="entry name" value="Cyt_deam_dimer"/>
</dbReference>
<keyword evidence="4 9" id="KW-0479">Metal-binding</keyword>
<evidence type="ECO:0000256" key="1">
    <source>
        <dbReference type="ARBA" id="ARBA00006576"/>
    </source>
</evidence>
<evidence type="ECO:0000256" key="9">
    <source>
        <dbReference type="PIRSR" id="PIRSR006334-3"/>
    </source>
</evidence>
<dbReference type="PROSITE" id="PS51747">
    <property type="entry name" value="CYT_DCMP_DEAMINASES_2"/>
    <property type="match status" value="2"/>
</dbReference>